<dbReference type="RefSeq" id="WP_126703358.1">
    <property type="nucleotide sequence ID" value="NZ_CP034593.1"/>
</dbReference>
<dbReference type="KEGG" id="flh:EJ997_03505"/>
<dbReference type="PROSITE" id="PS50943">
    <property type="entry name" value="HTH_CROC1"/>
    <property type="match status" value="1"/>
</dbReference>
<dbReference type="PANTHER" id="PTHR37301:SF1">
    <property type="entry name" value="DNA-BINDING PROTEIN"/>
    <property type="match status" value="1"/>
</dbReference>
<dbReference type="PANTHER" id="PTHR37301">
    <property type="entry name" value="DNA-BINDING PROTEIN-RELATED"/>
    <property type="match status" value="1"/>
</dbReference>
<dbReference type="GO" id="GO:0003677">
    <property type="term" value="F:DNA binding"/>
    <property type="evidence" value="ECO:0007669"/>
    <property type="project" value="InterPro"/>
</dbReference>
<dbReference type="SMART" id="SM00530">
    <property type="entry name" value="HTH_XRE"/>
    <property type="match status" value="1"/>
</dbReference>
<dbReference type="OrthoDB" id="9805309at2"/>
<name>A0A3Q9G5W3_9ACTO</name>
<dbReference type="Gene3D" id="1.10.260.40">
    <property type="entry name" value="lambda repressor-like DNA-binding domains"/>
    <property type="match status" value="1"/>
</dbReference>
<reference evidence="2 3" key="1">
    <citation type="submission" date="2018-12" db="EMBL/GenBank/DDBJ databases">
        <title>Complete genome sequence of Flaviflexus sp. H23T48.</title>
        <authorList>
            <person name="Bae J.-W."/>
            <person name="Lee J.-Y."/>
        </authorList>
    </citation>
    <scope>NUCLEOTIDE SEQUENCE [LARGE SCALE GENOMIC DNA]</scope>
    <source>
        <strain evidence="2 3">H23T48</strain>
    </source>
</reference>
<evidence type="ECO:0000259" key="1">
    <source>
        <dbReference type="PROSITE" id="PS50943"/>
    </source>
</evidence>
<sequence length="71" mass="7761">MPIVVDLDVMLAKRKMSVGDLSEAIDISPSNIAVLKNGRARAVRFSTLEAICEVLDCQPGDVLRYEPDLSD</sequence>
<protein>
    <submittedName>
        <fullName evidence="2">Transcriptional regulator</fullName>
    </submittedName>
</protein>
<dbReference type="Pfam" id="PF13443">
    <property type="entry name" value="HTH_26"/>
    <property type="match status" value="1"/>
</dbReference>
<keyword evidence="3" id="KW-1185">Reference proteome</keyword>
<dbReference type="Proteomes" id="UP000280344">
    <property type="component" value="Chromosome"/>
</dbReference>
<evidence type="ECO:0000313" key="2">
    <source>
        <dbReference type="EMBL" id="AZQ76550.1"/>
    </source>
</evidence>
<dbReference type="AlphaFoldDB" id="A0A3Q9G5W3"/>
<dbReference type="CDD" id="cd00093">
    <property type="entry name" value="HTH_XRE"/>
    <property type="match status" value="1"/>
</dbReference>
<gene>
    <name evidence="2" type="ORF">EJ997_03505</name>
</gene>
<organism evidence="2 3">
    <name type="scientific">Flaviflexus ciconiae</name>
    <dbReference type="NCBI Taxonomy" id="2496867"/>
    <lineage>
        <taxon>Bacteria</taxon>
        <taxon>Bacillati</taxon>
        <taxon>Actinomycetota</taxon>
        <taxon>Actinomycetes</taxon>
        <taxon>Actinomycetales</taxon>
        <taxon>Actinomycetaceae</taxon>
        <taxon>Flaviflexus</taxon>
    </lineage>
</organism>
<dbReference type="SUPFAM" id="SSF47413">
    <property type="entry name" value="lambda repressor-like DNA-binding domains"/>
    <property type="match status" value="1"/>
</dbReference>
<proteinExistence type="predicted"/>
<accession>A0A3Q9G5W3</accession>
<dbReference type="InterPro" id="IPR010982">
    <property type="entry name" value="Lambda_DNA-bd_dom_sf"/>
</dbReference>
<dbReference type="EMBL" id="CP034593">
    <property type="protein sequence ID" value="AZQ76550.1"/>
    <property type="molecule type" value="Genomic_DNA"/>
</dbReference>
<dbReference type="InterPro" id="IPR001387">
    <property type="entry name" value="Cro/C1-type_HTH"/>
</dbReference>
<feature type="domain" description="HTH cro/C1-type" evidence="1">
    <location>
        <begin position="13"/>
        <end position="62"/>
    </location>
</feature>
<evidence type="ECO:0000313" key="3">
    <source>
        <dbReference type="Proteomes" id="UP000280344"/>
    </source>
</evidence>